<dbReference type="GO" id="GO:0005886">
    <property type="term" value="C:plasma membrane"/>
    <property type="evidence" value="ECO:0007669"/>
    <property type="project" value="UniProtKB-SubCell"/>
</dbReference>
<evidence type="ECO:0000256" key="1">
    <source>
        <dbReference type="ARBA" id="ARBA00004651"/>
    </source>
</evidence>
<evidence type="ECO:0000256" key="4">
    <source>
        <dbReference type="ARBA" id="ARBA00022692"/>
    </source>
</evidence>
<accession>A0A4R2H5F9</accession>
<comment type="similarity">
    <text evidence="7">Belongs to the binding-protein-dependent transport system permease family.</text>
</comment>
<proteinExistence type="inferred from homology"/>
<keyword evidence="2 7" id="KW-0813">Transport</keyword>
<dbReference type="Proteomes" id="UP000294508">
    <property type="component" value="Unassembled WGS sequence"/>
</dbReference>
<keyword evidence="9" id="KW-0762">Sugar transport</keyword>
<comment type="caution">
    <text evidence="9">The sequence shown here is derived from an EMBL/GenBank/DDBJ whole genome shotgun (WGS) entry which is preliminary data.</text>
</comment>
<dbReference type="AlphaFoldDB" id="A0A4R2H5F9"/>
<dbReference type="SUPFAM" id="SSF161098">
    <property type="entry name" value="MetI-like"/>
    <property type="match status" value="1"/>
</dbReference>
<dbReference type="Pfam" id="PF00528">
    <property type="entry name" value="BPD_transp_1"/>
    <property type="match status" value="1"/>
</dbReference>
<dbReference type="RefSeq" id="WP_158441273.1">
    <property type="nucleotide sequence ID" value="NZ_SLWN01000011.1"/>
</dbReference>
<protein>
    <submittedName>
        <fullName evidence="9">Multiple sugar transport system permease protein</fullName>
    </submittedName>
</protein>
<dbReference type="GO" id="GO:0055085">
    <property type="term" value="P:transmembrane transport"/>
    <property type="evidence" value="ECO:0007669"/>
    <property type="project" value="InterPro"/>
</dbReference>
<name>A0A4R2H5F9_9ACTN</name>
<evidence type="ECO:0000313" key="9">
    <source>
        <dbReference type="EMBL" id="TCO21103.1"/>
    </source>
</evidence>
<evidence type="ECO:0000259" key="8">
    <source>
        <dbReference type="PROSITE" id="PS50928"/>
    </source>
</evidence>
<dbReference type="EMBL" id="SLWN01000011">
    <property type="protein sequence ID" value="TCO21103.1"/>
    <property type="molecule type" value="Genomic_DNA"/>
</dbReference>
<feature type="transmembrane region" description="Helical" evidence="7">
    <location>
        <begin position="153"/>
        <end position="174"/>
    </location>
</feature>
<dbReference type="CDD" id="cd06261">
    <property type="entry name" value="TM_PBP2"/>
    <property type="match status" value="1"/>
</dbReference>
<dbReference type="PANTHER" id="PTHR43744:SF12">
    <property type="entry name" value="ABC TRANSPORTER PERMEASE PROTEIN MG189-RELATED"/>
    <property type="match status" value="1"/>
</dbReference>
<feature type="domain" description="ABC transmembrane type-1" evidence="8">
    <location>
        <begin position="85"/>
        <end position="275"/>
    </location>
</feature>
<keyword evidence="3" id="KW-1003">Cell membrane</keyword>
<evidence type="ECO:0000256" key="3">
    <source>
        <dbReference type="ARBA" id="ARBA00022475"/>
    </source>
</evidence>
<feature type="transmembrane region" description="Helical" evidence="7">
    <location>
        <begin position="254"/>
        <end position="275"/>
    </location>
</feature>
<evidence type="ECO:0000256" key="7">
    <source>
        <dbReference type="RuleBase" id="RU363032"/>
    </source>
</evidence>
<keyword evidence="4 7" id="KW-0812">Transmembrane</keyword>
<evidence type="ECO:0000256" key="5">
    <source>
        <dbReference type="ARBA" id="ARBA00022989"/>
    </source>
</evidence>
<feature type="transmembrane region" description="Helical" evidence="7">
    <location>
        <begin position="120"/>
        <end position="141"/>
    </location>
</feature>
<evidence type="ECO:0000313" key="10">
    <source>
        <dbReference type="Proteomes" id="UP000294508"/>
    </source>
</evidence>
<reference evidence="9 10" key="1">
    <citation type="journal article" date="2015" name="Stand. Genomic Sci.">
        <title>Genomic Encyclopedia of Bacterial and Archaeal Type Strains, Phase III: the genomes of soil and plant-associated and newly described type strains.</title>
        <authorList>
            <person name="Whitman W.B."/>
            <person name="Woyke T."/>
            <person name="Klenk H.P."/>
            <person name="Zhou Y."/>
            <person name="Lilburn T.G."/>
            <person name="Beck B.J."/>
            <person name="De Vos P."/>
            <person name="Vandamme P."/>
            <person name="Eisen J.A."/>
            <person name="Garrity G."/>
            <person name="Hugenholtz P."/>
            <person name="Kyrpides N.C."/>
        </authorList>
    </citation>
    <scope>NUCLEOTIDE SEQUENCE [LARGE SCALE GENOMIC DNA]</scope>
    <source>
        <strain evidence="9 10">VKM Ac-2572</strain>
    </source>
</reference>
<keyword evidence="10" id="KW-1185">Reference proteome</keyword>
<dbReference type="InterPro" id="IPR000515">
    <property type="entry name" value="MetI-like"/>
</dbReference>
<evidence type="ECO:0000256" key="6">
    <source>
        <dbReference type="ARBA" id="ARBA00023136"/>
    </source>
</evidence>
<sequence length="290" mass="31082">MTGTAQVPRVTTTVRAQRRRARWLATAAALVFAILWGLPLLWTLSSSFEGSTTPGSRLLPSDPTLANWEMLVDPGGRAVNIFIAFFNSTVVAVVSTVLALLVCSMAGYALAKLPFRGNAVVFGLLLATMLIPGEVVLVPLFQQFRELGLLNTYGALALPHIVSLLGVVLVRQFVVNLPPDLIDAAKADGANAWQIYRYVVVPLIRPALATLGILVFLGSWNDFLWPLISTSSPSMQTLPLALVTFRSAYGDVDYGVVMASAALAITPPLLVFLFAQRFIIAGISTTGLKG</sequence>
<keyword evidence="6 7" id="KW-0472">Membrane</keyword>
<dbReference type="Gene3D" id="1.10.3720.10">
    <property type="entry name" value="MetI-like"/>
    <property type="match status" value="1"/>
</dbReference>
<dbReference type="PROSITE" id="PS50928">
    <property type="entry name" value="ABC_TM1"/>
    <property type="match status" value="1"/>
</dbReference>
<dbReference type="PANTHER" id="PTHR43744">
    <property type="entry name" value="ABC TRANSPORTER PERMEASE PROTEIN MG189-RELATED-RELATED"/>
    <property type="match status" value="1"/>
</dbReference>
<gene>
    <name evidence="9" type="ORF">EV652_11110</name>
</gene>
<organism evidence="9 10">
    <name type="scientific">Kribbella steppae</name>
    <dbReference type="NCBI Taxonomy" id="2512223"/>
    <lineage>
        <taxon>Bacteria</taxon>
        <taxon>Bacillati</taxon>
        <taxon>Actinomycetota</taxon>
        <taxon>Actinomycetes</taxon>
        <taxon>Propionibacteriales</taxon>
        <taxon>Kribbellaceae</taxon>
        <taxon>Kribbella</taxon>
    </lineage>
</organism>
<dbReference type="OrthoDB" id="61122at2"/>
<evidence type="ECO:0000256" key="2">
    <source>
        <dbReference type="ARBA" id="ARBA00022448"/>
    </source>
</evidence>
<dbReference type="InterPro" id="IPR035906">
    <property type="entry name" value="MetI-like_sf"/>
</dbReference>
<feature type="transmembrane region" description="Helical" evidence="7">
    <location>
        <begin position="195"/>
        <end position="217"/>
    </location>
</feature>
<keyword evidence="5 7" id="KW-1133">Transmembrane helix</keyword>
<feature type="transmembrane region" description="Helical" evidence="7">
    <location>
        <begin position="21"/>
        <end position="42"/>
    </location>
</feature>
<feature type="transmembrane region" description="Helical" evidence="7">
    <location>
        <begin position="81"/>
        <end position="108"/>
    </location>
</feature>
<comment type="subcellular location">
    <subcellularLocation>
        <location evidence="1 7">Cell membrane</location>
        <topology evidence="1 7">Multi-pass membrane protein</topology>
    </subcellularLocation>
</comment>